<dbReference type="SUPFAM" id="SSF100950">
    <property type="entry name" value="NagB/RpiA/CoA transferase-like"/>
    <property type="match status" value="1"/>
</dbReference>
<comment type="subcellular location">
    <subcellularLocation>
        <location evidence="2">Cytoplasm</location>
    </subcellularLocation>
    <subcellularLocation>
        <location evidence="2">Nucleus</location>
    </subcellularLocation>
</comment>
<name>A0ABQ6MGI3_9STRA</name>
<keyword evidence="5" id="KW-1185">Reference proteome</keyword>
<evidence type="ECO:0000313" key="4">
    <source>
        <dbReference type="EMBL" id="GMI25860.1"/>
    </source>
</evidence>
<dbReference type="Gene3D" id="3.30.200.20">
    <property type="entry name" value="Phosphorylase Kinase, domain 1"/>
    <property type="match status" value="1"/>
</dbReference>
<comment type="function">
    <text evidence="2">Catalyzes the interconversion of methylthioribose-1-phosphate (MTR-1-P) into methylthioribulose-1-phosphate (MTRu-1-P).</text>
</comment>
<dbReference type="Pfam" id="PF01008">
    <property type="entry name" value="IF-2B"/>
    <property type="match status" value="1"/>
</dbReference>
<sequence length="791" mass="81475">MSQAPGLQARLQALRYSSSPAPSLKVLDQLQLPGEAVYLPVTDANEAHAVISSMQVRGAPLIAMVAVLGLAVDMSAKYIGSPSADGSSADGSFAASSTGSASSAAAYAEERLAFLATSRPTAVNLFNAIADVRAALALVKDSSDAAVCATVQAAAERLLAQDVSNNEALGEAGAAAIKALHPAAASLSLVTICNTGSLATAGHGTALGVARSLHATSSLGSLAILETRPYNQGSRLTAYEALEDGLPGAKLLCDSAAAAYLAKGGVHAAVVGADRVAANGDTANKIGTYALALHCRSHGVPFFVAAPTTTLDASTPSAAEIVIEERPADELRKSSGAPPGIAVWNPAFDVTPASLITGIVTEKGVIYPDGNGEYDIAAFLADPAGYSKSVPPTGPPAPAFPSAPPASAALLTTDTVAAYVCERLPKLSEVLPPSSTPDLLIAKEIGGGNLNYAFSVQYVNAPKAAVFVKQAPDFVKCLGPEAKLHKERIELEVKTYETWLATAPTVARFLPKIYDFSAVTETFVMELLGSCVMLEARLLKEPKMAPAIAAGLGEFMGATHTSTHVSQVSFAQAADYFVQFKNESLRGLQLEYVFSKAFSEEAGEAGAVLRESTEFMAGLESVKGKYRGEEAGNLALCHGDLHPGSVMIDEEEGVVKVIDPEFAIYGPPGLDLGSLLSGVVLAALHHANGGGAGRAGVVALKIWAKQLLNSYRLAAGMGEEAVKGIIEDGVGFAACEVARTALGFAGGRQWFGGLEGEAREGAVRKAVLCARDMMVGRGGGERALMAAFDSM</sequence>
<reference evidence="4 5" key="1">
    <citation type="journal article" date="2023" name="Commun. Biol.">
        <title>Genome analysis of Parmales, the sister group of diatoms, reveals the evolutionary specialization of diatoms from phago-mixotrophs to photoautotrophs.</title>
        <authorList>
            <person name="Ban H."/>
            <person name="Sato S."/>
            <person name="Yoshikawa S."/>
            <person name="Yamada K."/>
            <person name="Nakamura Y."/>
            <person name="Ichinomiya M."/>
            <person name="Sato N."/>
            <person name="Blanc-Mathieu R."/>
            <person name="Endo H."/>
            <person name="Kuwata A."/>
            <person name="Ogata H."/>
        </authorList>
    </citation>
    <scope>NUCLEOTIDE SEQUENCE [LARGE SCALE GENOMIC DNA]</scope>
</reference>
<comment type="caution">
    <text evidence="4">The sequence shown here is derived from an EMBL/GenBank/DDBJ whole genome shotgun (WGS) entry which is preliminary data.</text>
</comment>
<keyword evidence="2" id="KW-0539">Nucleus</keyword>
<evidence type="ECO:0000256" key="1">
    <source>
        <dbReference type="ARBA" id="ARBA00023235"/>
    </source>
</evidence>
<dbReference type="Pfam" id="PF01636">
    <property type="entry name" value="APH"/>
    <property type="match status" value="1"/>
</dbReference>
<dbReference type="InterPro" id="IPR037171">
    <property type="entry name" value="NagB/RpiA_transferase-like"/>
</dbReference>
<dbReference type="Proteomes" id="UP001165060">
    <property type="component" value="Unassembled WGS sequence"/>
</dbReference>
<evidence type="ECO:0000313" key="5">
    <source>
        <dbReference type="Proteomes" id="UP001165060"/>
    </source>
</evidence>
<dbReference type="InterPro" id="IPR011559">
    <property type="entry name" value="Initiation_fac_2B_a/b/d"/>
</dbReference>
<dbReference type="HAMAP" id="MF_01678">
    <property type="entry name" value="Salvage_MtnA"/>
    <property type="match status" value="1"/>
</dbReference>
<dbReference type="Gene3D" id="3.40.50.10470">
    <property type="entry name" value="Translation initiation factor eif-2b, domain 2"/>
    <property type="match status" value="1"/>
</dbReference>
<dbReference type="PANTHER" id="PTHR43475">
    <property type="entry name" value="METHYLTHIORIBOSE-1-PHOSPHATE ISOMERASE"/>
    <property type="match status" value="1"/>
</dbReference>
<dbReference type="InterPro" id="IPR002575">
    <property type="entry name" value="Aminoglycoside_PTrfase"/>
</dbReference>
<comment type="similarity">
    <text evidence="2">Belongs to the eIF-2B alpha/beta/delta subunits family. MtnA subfamily.</text>
</comment>
<protein>
    <recommendedName>
        <fullName evidence="2">Methylthioribose-1-phosphate isomerase</fullName>
        <shortName evidence="2">M1Pi</shortName>
        <shortName evidence="2">MTR-1-P isomerase</shortName>
        <ecNumber evidence="2">5.3.1.23</ecNumber>
    </recommendedName>
    <alternativeName>
        <fullName evidence="2">S-methyl-5-thioribose-1-phosphate isomerase</fullName>
    </alternativeName>
    <alternativeName>
        <fullName evidence="2">Translation initiation factor eIF-2B subunit alpha/beta/delta-like protein</fullName>
    </alternativeName>
</protein>
<dbReference type="EMBL" id="BRYB01001441">
    <property type="protein sequence ID" value="GMI25860.1"/>
    <property type="molecule type" value="Genomic_DNA"/>
</dbReference>
<dbReference type="InterPro" id="IPR042529">
    <property type="entry name" value="IF_2B-like_C"/>
</dbReference>
<dbReference type="InterPro" id="IPR011009">
    <property type="entry name" value="Kinase-like_dom_sf"/>
</dbReference>
<dbReference type="InterPro" id="IPR000649">
    <property type="entry name" value="IF-2B-related"/>
</dbReference>
<dbReference type="InterPro" id="IPR027363">
    <property type="entry name" value="M1Pi_N"/>
</dbReference>
<feature type="domain" description="Aminoglycoside phosphotransferase" evidence="3">
    <location>
        <begin position="611"/>
        <end position="677"/>
    </location>
</feature>
<keyword evidence="1 2" id="KW-0413">Isomerase</keyword>
<dbReference type="InterPro" id="IPR005251">
    <property type="entry name" value="IF-M1Pi"/>
</dbReference>
<dbReference type="NCBIfam" id="TIGR00512">
    <property type="entry name" value="salvage_mtnA"/>
    <property type="match status" value="1"/>
</dbReference>
<evidence type="ECO:0000256" key="2">
    <source>
        <dbReference type="HAMAP-Rule" id="MF_03119"/>
    </source>
</evidence>
<comment type="pathway">
    <text evidence="2">Amino-acid biosynthesis; L-methionine biosynthesis via salvage pathway; L-methionine from S-methyl-5-thio-alpha-D-ribose 1-phosphate: step 1/6.</text>
</comment>
<dbReference type="SUPFAM" id="SSF56112">
    <property type="entry name" value="Protein kinase-like (PK-like)"/>
    <property type="match status" value="1"/>
</dbReference>
<evidence type="ECO:0000259" key="3">
    <source>
        <dbReference type="Pfam" id="PF01636"/>
    </source>
</evidence>
<feature type="active site" description="Proton donor" evidence="2">
    <location>
        <position position="274"/>
    </location>
</feature>
<dbReference type="PANTHER" id="PTHR43475:SF1">
    <property type="entry name" value="METHYLTHIORIBOSE-1-PHOSPHATE ISOMERASE"/>
    <property type="match status" value="1"/>
</dbReference>
<feature type="site" description="Transition state stabilizer" evidence="2">
    <location>
        <position position="193"/>
    </location>
</feature>
<gene>
    <name evidence="4" type="ORF">TeGR_g12847</name>
</gene>
<keyword evidence="2" id="KW-0028">Amino-acid biosynthesis</keyword>
<dbReference type="NCBIfam" id="NF004326">
    <property type="entry name" value="PRK05720.1"/>
    <property type="match status" value="1"/>
</dbReference>
<proteinExistence type="inferred from homology"/>
<dbReference type="Gene3D" id="3.90.1200.10">
    <property type="match status" value="1"/>
</dbReference>
<keyword evidence="2" id="KW-0963">Cytoplasm</keyword>
<comment type="catalytic activity">
    <reaction evidence="2">
        <text>5-(methylsulfanyl)-alpha-D-ribose 1-phosphate = 5-(methylsulfanyl)-D-ribulose 1-phosphate</text>
        <dbReference type="Rhea" id="RHEA:19989"/>
        <dbReference type="ChEBI" id="CHEBI:58533"/>
        <dbReference type="ChEBI" id="CHEBI:58548"/>
        <dbReference type="EC" id="5.3.1.23"/>
    </reaction>
</comment>
<dbReference type="EC" id="5.3.1.23" evidence="2"/>
<accession>A0ABQ6MGI3</accession>
<keyword evidence="2" id="KW-0486">Methionine biosynthesis</keyword>
<dbReference type="NCBIfam" id="TIGR00524">
    <property type="entry name" value="eIF-2B_rel"/>
    <property type="match status" value="1"/>
</dbReference>
<organism evidence="4 5">
    <name type="scientific">Tetraparma gracilis</name>
    <dbReference type="NCBI Taxonomy" id="2962635"/>
    <lineage>
        <taxon>Eukaryota</taxon>
        <taxon>Sar</taxon>
        <taxon>Stramenopiles</taxon>
        <taxon>Ochrophyta</taxon>
        <taxon>Bolidophyceae</taxon>
        <taxon>Parmales</taxon>
        <taxon>Triparmaceae</taxon>
        <taxon>Tetraparma</taxon>
    </lineage>
</organism>
<dbReference type="Gene3D" id="1.20.120.420">
    <property type="entry name" value="translation initiation factor eif-2b, domain 1"/>
    <property type="match status" value="1"/>
</dbReference>